<evidence type="ECO:0000313" key="1">
    <source>
        <dbReference type="EMBL" id="EFR54252.1"/>
    </source>
</evidence>
<dbReference type="InterPro" id="IPR011044">
    <property type="entry name" value="Quino_amine_DH_bsu"/>
</dbReference>
<dbReference type="PROSITE" id="PS51257">
    <property type="entry name" value="PROKAR_LIPOPROTEIN"/>
    <property type="match status" value="1"/>
</dbReference>
<reference evidence="1 2" key="1">
    <citation type="submission" date="2008-12" db="EMBL/GenBank/DDBJ databases">
        <title>Annotation of Bacteroides fragilis strain 3_1_12.</title>
        <authorList>
            <consortium name="The Broad Institute Genome Sequencing Platform"/>
            <person name="Ward D."/>
            <person name="Young S.K."/>
            <person name="Kodira C.D."/>
            <person name="Zeng Q."/>
            <person name="Koehrsen M."/>
            <person name="Alvarado L."/>
            <person name="Berlin A."/>
            <person name="Borenstein D."/>
            <person name="Chen Z."/>
            <person name="Engels R."/>
            <person name="Freedman E."/>
            <person name="Gellesch M."/>
            <person name="Goldberg J."/>
            <person name="Griggs A."/>
            <person name="Gujja S."/>
            <person name="Heiman D."/>
            <person name="Hepburn T."/>
            <person name="Howarth C."/>
            <person name="Jen D."/>
            <person name="Larson L."/>
            <person name="Lewis B."/>
            <person name="Mehta T."/>
            <person name="Park D."/>
            <person name="Pearson M."/>
            <person name="Roberts A."/>
            <person name="Saif S."/>
            <person name="Shea T."/>
            <person name="Shenoy N."/>
            <person name="Sisk P."/>
            <person name="Stolte C."/>
            <person name="Sykes S."/>
            <person name="Walk T."/>
            <person name="White J."/>
            <person name="Yandava C."/>
            <person name="Allen-Vercoe E."/>
            <person name="Strauss J."/>
            <person name="Ambrose C."/>
            <person name="Lander E."/>
            <person name="Nusbaum C."/>
            <person name="Galagan J."/>
            <person name="Birren B."/>
        </authorList>
    </citation>
    <scope>NUCLEOTIDE SEQUENCE [LARGE SCALE GENOMIC DNA]</scope>
    <source>
        <strain evidence="1 2">3_1_12</strain>
    </source>
</reference>
<gene>
    <name evidence="1" type="ORF">BFAG_02950</name>
</gene>
<accession>A0ABN0BMY7</accession>
<organism evidence="1 2">
    <name type="scientific">Bacteroides fragilis 3_1_12</name>
    <dbReference type="NCBI Taxonomy" id="457424"/>
    <lineage>
        <taxon>Bacteria</taxon>
        <taxon>Pseudomonadati</taxon>
        <taxon>Bacteroidota</taxon>
        <taxon>Bacteroidia</taxon>
        <taxon>Bacteroidales</taxon>
        <taxon>Bacteroidaceae</taxon>
        <taxon>Bacteroides</taxon>
    </lineage>
</organism>
<dbReference type="SUPFAM" id="SSF50969">
    <property type="entry name" value="YVTN repeat-like/Quinoprotein amine dehydrogenase"/>
    <property type="match status" value="1"/>
</dbReference>
<keyword evidence="2" id="KW-1185">Reference proteome</keyword>
<dbReference type="Pfam" id="PF15869">
    <property type="entry name" value="TolB_like"/>
    <property type="match status" value="1"/>
</dbReference>
<evidence type="ECO:0008006" key="3">
    <source>
        <dbReference type="Google" id="ProtNLM"/>
    </source>
</evidence>
<name>A0ABN0BMY7_BACFG</name>
<protein>
    <recommendedName>
        <fullName evidence="3">6-bladed beta-propeller</fullName>
    </recommendedName>
</protein>
<evidence type="ECO:0000313" key="2">
    <source>
        <dbReference type="Proteomes" id="UP000005101"/>
    </source>
</evidence>
<proteinExistence type="predicted"/>
<sequence length="357" mass="40095">MLMNKNVSVLILIGIILLGCHPAKEKVEFSNEVICSDSISRELVVLNDTFLFSYPLQIELIDSMLLVLDNVNNNFFHLFTLKGVPVKSFGEKGQGPADFINVGAFNLSEDGKNMYAYDSSMRKIVKYDVSSFLKDSLKSEVMQMNYGSLPHSEVPTIIYDMLSLKDSDFLVKANHKDLRFGLLKDGKITQLYNSFSDCLNTNNEEEVWSVFCSNTKTKLKPDRTKMLNATYLGGILELFDLDENCRLSLNKTLYIYEPKYGIAEGAIPAYVVSNETTQIGFEDVYATNNSIYALLHNRGNEALPSEITVFSWQGLPTSKIKANHGLVNIAVDEKNNLIYVIAESEQNAYELSCLSLN</sequence>
<dbReference type="Proteomes" id="UP000005101">
    <property type="component" value="Unassembled WGS sequence"/>
</dbReference>
<dbReference type="EMBL" id="EQ973214">
    <property type="protein sequence ID" value="EFR54252.1"/>
    <property type="molecule type" value="Genomic_DNA"/>
</dbReference>